<keyword evidence="3" id="KW-1185">Reference proteome</keyword>
<dbReference type="AlphaFoldDB" id="A0A928ZVV0"/>
<dbReference type="Proteomes" id="UP000615026">
    <property type="component" value="Unassembled WGS sequence"/>
</dbReference>
<sequence length="818" mass="92335">MDIETHRVVGVVTARAALDVRELNRRVKGKNQTVMLSTGRLEKVAFATPSHILMKVCPELGLDDICPYRGLLSFTEEEAQLFYGKDKLISKLEDSLLKNPCFLAVVGSSGSGKSSVIQAGLLPRMNRRLCSESKESKPIKARPTNHPVQALLSELSFVLYGERGVHVTRNRRELRNEIKETIRARSRKTVIFIDQFEEMFSSSSLEQEEFIDILIDLIDENHKITLIIAIRSDFYSDLLNSSLSSFLEYAQVNVLKTSLEEIEDAILKPAEKVGLRIEPGLTRLITDDLREATQNPLPLLQFTLTRLWEVEHTSNLLTSDCYLQIGRVTGALTTWADNVYYSFSEIEKQIARQLFTKLVRCGSGDVPDTRTRLKASAMRSYSVDLPKFNYVLEKLIGSRLIVSYKDEDDGHEYIEIVHDFLVQEWQLLRYWITESRETLLQRDKIELAAEEWKNKNKSRDYLWQGNLLAKAVRFNKQYGDELSLSSISQEFLASSVSRRYRNLIKNVFIGLLAPLTLTGILGFQIRKELRLGQYWDVINAHSEENPATSAVLSNALEKLHEAGKSFSDIRLETATISDVTLSSSDFKLADMQNISIDRVDFQNADLRAADMKSASVDKVNFQNADLNGINLAESQLTEVNLSYADIRRADLTGSSLARVRIVDADLVRANLTNASVSYSDLRNSNLSSAYLSGTSFYQTDFRQAKLNNSKLCSTTFVYARFERSSMQNALFIGSDLRNANFNSSDLSNANLTDANIDNVDFRGAKGLSFSQIRAARNWQLAIYDDDFRTGLISYQASNEEDSDNNASSSLLICGKPEF</sequence>
<dbReference type="InterPro" id="IPR001646">
    <property type="entry name" value="5peptide_repeat"/>
</dbReference>
<dbReference type="Gene3D" id="2.160.20.80">
    <property type="entry name" value="E3 ubiquitin-protein ligase SopA"/>
    <property type="match status" value="2"/>
</dbReference>
<accession>A0A928ZVV0</accession>
<feature type="domain" description="Novel STAND NTPase 1" evidence="1">
    <location>
        <begin position="67"/>
        <end position="459"/>
    </location>
</feature>
<dbReference type="SUPFAM" id="SSF52540">
    <property type="entry name" value="P-loop containing nucleoside triphosphate hydrolases"/>
    <property type="match status" value="1"/>
</dbReference>
<dbReference type="InterPro" id="IPR051082">
    <property type="entry name" value="Pentapeptide-BTB/POZ_domain"/>
</dbReference>
<evidence type="ECO:0000313" key="3">
    <source>
        <dbReference type="Proteomes" id="UP000615026"/>
    </source>
</evidence>
<dbReference type="InterPro" id="IPR027417">
    <property type="entry name" value="P-loop_NTPase"/>
</dbReference>
<dbReference type="PANTHER" id="PTHR14136">
    <property type="entry name" value="BTB_POZ DOMAIN-CONTAINING PROTEIN KCTD9"/>
    <property type="match status" value="1"/>
</dbReference>
<reference evidence="2" key="1">
    <citation type="submission" date="2020-10" db="EMBL/GenBank/DDBJ databases">
        <authorList>
            <person name="Castelo-Branco R."/>
            <person name="Eusebio N."/>
            <person name="Adriana R."/>
            <person name="Vieira A."/>
            <person name="Brugerolle De Fraissinette N."/>
            <person name="Rezende De Castro R."/>
            <person name="Schneider M.P."/>
            <person name="Vasconcelos V."/>
            <person name="Leao P.N."/>
        </authorList>
    </citation>
    <scope>NUCLEOTIDE SEQUENCE</scope>
    <source>
        <strain evidence="2">LEGE 11479</strain>
    </source>
</reference>
<comment type="caution">
    <text evidence="2">The sequence shown here is derived from an EMBL/GenBank/DDBJ whole genome shotgun (WGS) entry which is preliminary data.</text>
</comment>
<dbReference type="Pfam" id="PF00805">
    <property type="entry name" value="Pentapeptide"/>
    <property type="match status" value="4"/>
</dbReference>
<dbReference type="PANTHER" id="PTHR14136:SF17">
    <property type="entry name" value="BTB_POZ DOMAIN-CONTAINING PROTEIN KCTD9"/>
    <property type="match status" value="1"/>
</dbReference>
<evidence type="ECO:0000313" key="2">
    <source>
        <dbReference type="EMBL" id="MBE9068410.1"/>
    </source>
</evidence>
<proteinExistence type="predicted"/>
<dbReference type="EMBL" id="JADEXP010000167">
    <property type="protein sequence ID" value="MBE9068410.1"/>
    <property type="molecule type" value="Genomic_DNA"/>
</dbReference>
<name>A0A928ZVV0_LEPEC</name>
<protein>
    <submittedName>
        <fullName evidence="2">Pentapeptide repeat-containing protein</fullName>
    </submittedName>
</protein>
<dbReference type="Gene3D" id="3.40.50.300">
    <property type="entry name" value="P-loop containing nucleotide triphosphate hydrolases"/>
    <property type="match status" value="1"/>
</dbReference>
<dbReference type="InterPro" id="IPR049052">
    <property type="entry name" value="nSTAND1"/>
</dbReference>
<dbReference type="SUPFAM" id="SSF141571">
    <property type="entry name" value="Pentapeptide repeat-like"/>
    <property type="match status" value="2"/>
</dbReference>
<evidence type="ECO:0000259" key="1">
    <source>
        <dbReference type="Pfam" id="PF20703"/>
    </source>
</evidence>
<organism evidence="2 3">
    <name type="scientific">Leptolyngbya cf. ectocarpi LEGE 11479</name>
    <dbReference type="NCBI Taxonomy" id="1828722"/>
    <lineage>
        <taxon>Bacteria</taxon>
        <taxon>Bacillati</taxon>
        <taxon>Cyanobacteriota</taxon>
        <taxon>Cyanophyceae</taxon>
        <taxon>Leptolyngbyales</taxon>
        <taxon>Leptolyngbyaceae</taxon>
        <taxon>Leptolyngbya group</taxon>
        <taxon>Leptolyngbya</taxon>
    </lineage>
</organism>
<gene>
    <name evidence="2" type="ORF">IQ260_17295</name>
</gene>
<dbReference type="Pfam" id="PF20703">
    <property type="entry name" value="nSTAND1"/>
    <property type="match status" value="1"/>
</dbReference>